<dbReference type="AlphaFoldDB" id="A0A6P1TNA8"/>
<feature type="transmembrane region" description="Helical" evidence="1">
    <location>
        <begin position="12"/>
        <end position="34"/>
    </location>
</feature>
<feature type="transmembrane region" description="Helical" evidence="1">
    <location>
        <begin position="118"/>
        <end position="140"/>
    </location>
</feature>
<evidence type="ECO:0000313" key="3">
    <source>
        <dbReference type="Proteomes" id="UP000464314"/>
    </source>
</evidence>
<evidence type="ECO:0000313" key="2">
    <source>
        <dbReference type="EMBL" id="QHQ61807.1"/>
    </source>
</evidence>
<feature type="transmembrane region" description="Helical" evidence="1">
    <location>
        <begin position="330"/>
        <end position="350"/>
    </location>
</feature>
<dbReference type="KEGG" id="anr:Ana3638_14330"/>
<protein>
    <submittedName>
        <fullName evidence="2">DUF1538 domain-containing protein</fullName>
    </submittedName>
</protein>
<feature type="transmembrane region" description="Helical" evidence="1">
    <location>
        <begin position="398"/>
        <end position="416"/>
    </location>
</feature>
<dbReference type="Pfam" id="PF07556">
    <property type="entry name" value="DUF1538"/>
    <property type="match status" value="2"/>
</dbReference>
<keyword evidence="1" id="KW-0472">Membrane</keyword>
<feature type="transmembrane region" description="Helical" evidence="1">
    <location>
        <begin position="263"/>
        <end position="281"/>
    </location>
</feature>
<accession>A0A6P1TNA8</accession>
<dbReference type="Proteomes" id="UP000464314">
    <property type="component" value="Chromosome"/>
</dbReference>
<reference evidence="2 3" key="1">
    <citation type="submission" date="2020-01" db="EMBL/GenBank/DDBJ databases">
        <title>Genome analysis of Anaerocolumna sp. CBA3638.</title>
        <authorList>
            <person name="Kim J."/>
            <person name="Roh S.W."/>
        </authorList>
    </citation>
    <scope>NUCLEOTIDE SEQUENCE [LARGE SCALE GENOMIC DNA]</scope>
    <source>
        <strain evidence="2 3">CBA3638</strain>
    </source>
</reference>
<keyword evidence="1" id="KW-0812">Transmembrane</keyword>
<feature type="transmembrane region" description="Helical" evidence="1">
    <location>
        <begin position="209"/>
        <end position="229"/>
    </location>
</feature>
<feature type="transmembrane region" description="Helical" evidence="1">
    <location>
        <begin position="371"/>
        <end position="392"/>
    </location>
</feature>
<dbReference type="EMBL" id="CP048000">
    <property type="protein sequence ID" value="QHQ61807.1"/>
    <property type="molecule type" value="Genomic_DNA"/>
</dbReference>
<keyword evidence="1" id="KW-1133">Transmembrane helix</keyword>
<evidence type="ECO:0000256" key="1">
    <source>
        <dbReference type="SAM" id="Phobius"/>
    </source>
</evidence>
<feature type="transmembrane region" description="Helical" evidence="1">
    <location>
        <begin position="40"/>
        <end position="58"/>
    </location>
</feature>
<feature type="transmembrane region" description="Helical" evidence="1">
    <location>
        <begin position="461"/>
        <end position="482"/>
    </location>
</feature>
<feature type="transmembrane region" description="Helical" evidence="1">
    <location>
        <begin position="293"/>
        <end position="315"/>
    </location>
</feature>
<feature type="transmembrane region" description="Helical" evidence="1">
    <location>
        <begin position="152"/>
        <end position="172"/>
    </location>
</feature>
<name>A0A6P1TNA8_9FIRM</name>
<feature type="transmembrane region" description="Helical" evidence="1">
    <location>
        <begin position="79"/>
        <end position="98"/>
    </location>
</feature>
<proteinExistence type="predicted"/>
<gene>
    <name evidence="2" type="ORF">Ana3638_14330</name>
</gene>
<organism evidence="2 3">
    <name type="scientific">Anaerocolumna sedimenticola</name>
    <dbReference type="NCBI Taxonomy" id="2696063"/>
    <lineage>
        <taxon>Bacteria</taxon>
        <taxon>Bacillati</taxon>
        <taxon>Bacillota</taxon>
        <taxon>Clostridia</taxon>
        <taxon>Lachnospirales</taxon>
        <taxon>Lachnospiraceae</taxon>
        <taxon>Anaerocolumna</taxon>
    </lineage>
</organism>
<keyword evidence="3" id="KW-1185">Reference proteome</keyword>
<sequence>MLLILEKVKEVLVSIIPIFLVIIVLSLSITPLSLFLLGEFIIGTLFIIIGMPVFLLGIDISITPIGEQISETLTNSNKLWIILLGGAFFGFMATIAEPDLYILAGQVKSVTNGRFDSGLMLILVSAGIGFMVTFGMFRILKNIVLKNFMTAVYLIVLLLAVFSENDFIAIAFDASGSTTGSISVPFILALSVGVSAMTRSNEKEENDGFGMLGITSAGAIIAVLFQGLLSNTALEGDIPGESLVSGNLLQIFGTGLLSYAKEALLALMPILSIYFIANAIWIKVSKNKFRRILIGAVYTYIGLIFFLTGVNIGFIQVCTDVGYHLASLEIPWLLVMVGMLFGVITIPAEPSVHILTRQIEDETAGSIKAKTVMFALCLGVSTAVGLSILRILIPKLQLWHILLPGMLIAIVLSYIVPDIFVGIAYDSGGVAAGTMTAAFILPYTQGAANYIPTASIVKDGFGVIALVAMTPLITVQILGLIYKLKSSAQLE</sequence>
<dbReference type="InterPro" id="IPR011435">
    <property type="entry name" value="UmpAB"/>
</dbReference>
<feature type="transmembrane region" description="Helical" evidence="1">
    <location>
        <begin position="423"/>
        <end position="441"/>
    </location>
</feature>
<feature type="transmembrane region" description="Helical" evidence="1">
    <location>
        <begin position="178"/>
        <end position="197"/>
    </location>
</feature>
<dbReference type="RefSeq" id="WP_161838632.1">
    <property type="nucleotide sequence ID" value="NZ_CP048000.1"/>
</dbReference>